<feature type="compositionally biased region" description="Basic residues" evidence="1">
    <location>
        <begin position="156"/>
        <end position="166"/>
    </location>
</feature>
<evidence type="ECO:0000256" key="1">
    <source>
        <dbReference type="SAM" id="MobiDB-lite"/>
    </source>
</evidence>
<organism evidence="2 3">
    <name type="scientific">Eumeta variegata</name>
    <name type="common">Bagworm moth</name>
    <name type="synonym">Eumeta japonica</name>
    <dbReference type="NCBI Taxonomy" id="151549"/>
    <lineage>
        <taxon>Eukaryota</taxon>
        <taxon>Metazoa</taxon>
        <taxon>Ecdysozoa</taxon>
        <taxon>Arthropoda</taxon>
        <taxon>Hexapoda</taxon>
        <taxon>Insecta</taxon>
        <taxon>Pterygota</taxon>
        <taxon>Neoptera</taxon>
        <taxon>Endopterygota</taxon>
        <taxon>Lepidoptera</taxon>
        <taxon>Glossata</taxon>
        <taxon>Ditrysia</taxon>
        <taxon>Tineoidea</taxon>
        <taxon>Psychidae</taxon>
        <taxon>Oiketicinae</taxon>
        <taxon>Eumeta</taxon>
    </lineage>
</organism>
<dbReference type="AlphaFoldDB" id="A0A4C2A5I2"/>
<protein>
    <submittedName>
        <fullName evidence="2">Uncharacterized protein</fullName>
    </submittedName>
</protein>
<evidence type="ECO:0000313" key="2">
    <source>
        <dbReference type="EMBL" id="GBP94245.1"/>
    </source>
</evidence>
<evidence type="ECO:0000313" key="3">
    <source>
        <dbReference type="Proteomes" id="UP000299102"/>
    </source>
</evidence>
<dbReference type="Proteomes" id="UP000299102">
    <property type="component" value="Unassembled WGS sequence"/>
</dbReference>
<feature type="region of interest" description="Disordered" evidence="1">
    <location>
        <begin position="139"/>
        <end position="166"/>
    </location>
</feature>
<proteinExistence type="predicted"/>
<feature type="region of interest" description="Disordered" evidence="1">
    <location>
        <begin position="1"/>
        <end position="79"/>
    </location>
</feature>
<reference evidence="2 3" key="1">
    <citation type="journal article" date="2019" name="Commun. Biol.">
        <title>The bagworm genome reveals a unique fibroin gene that provides high tensile strength.</title>
        <authorList>
            <person name="Kono N."/>
            <person name="Nakamura H."/>
            <person name="Ohtoshi R."/>
            <person name="Tomita M."/>
            <person name="Numata K."/>
            <person name="Arakawa K."/>
        </authorList>
    </citation>
    <scope>NUCLEOTIDE SEQUENCE [LARGE SCALE GENOMIC DNA]</scope>
</reference>
<gene>
    <name evidence="2" type="ORF">EVAR_7467_1</name>
</gene>
<sequence length="166" mass="19620">MGKFIEIEGEGEKWTRDQEQDRCRDLNRDEIEDEERDRDHDGNISWKKRFGTQNPEYQKPSRGRLHLVETPSQHQQTDEKYYSCPNNLFKCPHAARTAPARPDRPYNHNFCFVTTSSPGPGLEDMFYYVYIPNKKEFAESLGNPSERGIERPAPRPLRKTQNYKRI</sequence>
<keyword evidence="3" id="KW-1185">Reference proteome</keyword>
<dbReference type="EMBL" id="BGZK01002480">
    <property type="protein sequence ID" value="GBP94245.1"/>
    <property type="molecule type" value="Genomic_DNA"/>
</dbReference>
<feature type="compositionally biased region" description="Basic and acidic residues" evidence="1">
    <location>
        <begin position="10"/>
        <end position="29"/>
    </location>
</feature>
<comment type="caution">
    <text evidence="2">The sequence shown here is derived from an EMBL/GenBank/DDBJ whole genome shotgun (WGS) entry which is preliminary data.</text>
</comment>
<name>A0A4C2A5I2_EUMVA</name>
<accession>A0A4C2A5I2</accession>